<dbReference type="SUPFAM" id="SSF49464">
    <property type="entry name" value="Carboxypeptidase regulatory domain-like"/>
    <property type="match status" value="1"/>
</dbReference>
<dbReference type="Proteomes" id="UP000192611">
    <property type="component" value="Unassembled WGS sequence"/>
</dbReference>
<comment type="caution">
    <text evidence="1">The sequence shown here is derived from an EMBL/GenBank/DDBJ whole genome shotgun (WGS) entry which is preliminary data.</text>
</comment>
<dbReference type="EMBL" id="NATQ01000096">
    <property type="protein sequence ID" value="OQX90146.1"/>
    <property type="molecule type" value="Genomic_DNA"/>
</dbReference>
<evidence type="ECO:0000313" key="1">
    <source>
        <dbReference type="EMBL" id="OQX90146.1"/>
    </source>
</evidence>
<dbReference type="PROSITE" id="PS51257">
    <property type="entry name" value="PROKAR_LIPOPROTEIN"/>
    <property type="match status" value="1"/>
</dbReference>
<accession>A0A1W9S081</accession>
<dbReference type="AlphaFoldDB" id="A0A1W9S081"/>
<reference evidence="2" key="1">
    <citation type="submission" date="2017-03" db="EMBL/GenBank/DDBJ databases">
        <title>Novel pathways for hydrocarbon cycling and metabolic interdependencies in hydrothermal sediment communities.</title>
        <authorList>
            <person name="Dombrowski N."/>
            <person name="Seitz K."/>
            <person name="Teske A."/>
            <person name="Baker B."/>
        </authorList>
    </citation>
    <scope>NUCLEOTIDE SEQUENCE [LARGE SCALE GENOMIC DNA]</scope>
</reference>
<dbReference type="InterPro" id="IPR008969">
    <property type="entry name" value="CarboxyPept-like_regulatory"/>
</dbReference>
<sequence>MKKVAIIVLMGTLFLIFIVSCSDTGVPTGDSIQTTYCIYGYVKASDTGNPIANAYVVVEYDDGGSSHICSSDYSDLNGYYYCDMEGHCHNDTVTITTTPPDGSGYEETVDHVYFGEVNPSVFWCPLPKPWDDPDDPP</sequence>
<protein>
    <submittedName>
        <fullName evidence="1">Uncharacterized protein</fullName>
    </submittedName>
</protein>
<organism evidence="1 2">
    <name type="scientific">Candidatus Coatesbacteria bacterium 4484_99</name>
    <dbReference type="NCBI Taxonomy" id="1970774"/>
    <lineage>
        <taxon>Bacteria</taxon>
        <taxon>Candidatus Coatesiibacteriota</taxon>
    </lineage>
</organism>
<evidence type="ECO:0000313" key="2">
    <source>
        <dbReference type="Proteomes" id="UP000192611"/>
    </source>
</evidence>
<gene>
    <name evidence="1" type="ORF">B6D57_04610</name>
</gene>
<proteinExistence type="predicted"/>
<name>A0A1W9S081_9BACT</name>